<organism evidence="3 4">
    <name type="scientific">Bosea massiliensis</name>
    <dbReference type="NCBI Taxonomy" id="151419"/>
    <lineage>
        <taxon>Bacteria</taxon>
        <taxon>Pseudomonadati</taxon>
        <taxon>Pseudomonadota</taxon>
        <taxon>Alphaproteobacteria</taxon>
        <taxon>Hyphomicrobiales</taxon>
        <taxon>Boseaceae</taxon>
        <taxon>Bosea</taxon>
    </lineage>
</organism>
<feature type="transmembrane region" description="Helical" evidence="2">
    <location>
        <begin position="59"/>
        <end position="82"/>
    </location>
</feature>
<proteinExistence type="predicted"/>
<evidence type="ECO:0000313" key="3">
    <source>
        <dbReference type="EMBL" id="MFC5508387.1"/>
    </source>
</evidence>
<sequence length="210" mass="22759">MARFTEALRMSTGVRDKDPVAPVFDAIDDLDRRVSCAETQFGHAAATEKRVRGDLTRKAIVAGFLMAATSTGLAMASMSTLVAETERRSADAARLLDEERTRSFDARVERRAAEIAFKAVTDANGRATSAEAQLEVARDKLASLARNADDEVRDLVKSIAAAPRDDLALMGKLLRHQNPNVRRACDVLTAASPALITKLQAYFAANKGRL</sequence>
<dbReference type="Proteomes" id="UP001596060">
    <property type="component" value="Unassembled WGS sequence"/>
</dbReference>
<keyword evidence="1" id="KW-0175">Coiled coil</keyword>
<comment type="caution">
    <text evidence="3">The sequence shown here is derived from an EMBL/GenBank/DDBJ whole genome shotgun (WGS) entry which is preliminary data.</text>
</comment>
<evidence type="ECO:0000256" key="2">
    <source>
        <dbReference type="SAM" id="Phobius"/>
    </source>
</evidence>
<keyword evidence="2" id="KW-0812">Transmembrane</keyword>
<keyword evidence="2" id="KW-1133">Transmembrane helix</keyword>
<keyword evidence="4" id="KW-1185">Reference proteome</keyword>
<dbReference type="EMBL" id="JBHSLU010000089">
    <property type="protein sequence ID" value="MFC5508387.1"/>
    <property type="molecule type" value="Genomic_DNA"/>
</dbReference>
<reference evidence="4" key="1">
    <citation type="journal article" date="2019" name="Int. J. Syst. Evol. Microbiol.">
        <title>The Global Catalogue of Microorganisms (GCM) 10K type strain sequencing project: providing services to taxonomists for standard genome sequencing and annotation.</title>
        <authorList>
            <consortium name="The Broad Institute Genomics Platform"/>
            <consortium name="The Broad Institute Genome Sequencing Center for Infectious Disease"/>
            <person name="Wu L."/>
            <person name="Ma J."/>
        </authorList>
    </citation>
    <scope>NUCLEOTIDE SEQUENCE [LARGE SCALE GENOMIC DNA]</scope>
    <source>
        <strain evidence="4">CCUG 43117</strain>
    </source>
</reference>
<evidence type="ECO:0000313" key="4">
    <source>
        <dbReference type="Proteomes" id="UP001596060"/>
    </source>
</evidence>
<name>A0ABW0PA75_9HYPH</name>
<protein>
    <submittedName>
        <fullName evidence="3">Uncharacterized protein</fullName>
    </submittedName>
</protein>
<gene>
    <name evidence="3" type="ORF">ACFPN9_24385</name>
</gene>
<keyword evidence="2" id="KW-0472">Membrane</keyword>
<evidence type="ECO:0000256" key="1">
    <source>
        <dbReference type="SAM" id="Coils"/>
    </source>
</evidence>
<feature type="coiled-coil region" evidence="1">
    <location>
        <begin position="120"/>
        <end position="154"/>
    </location>
</feature>
<accession>A0ABW0PA75</accession>
<dbReference type="RefSeq" id="WP_067988171.1">
    <property type="nucleotide sequence ID" value="NZ_JBHSLU010000089.1"/>
</dbReference>